<dbReference type="SUPFAM" id="SSF51197">
    <property type="entry name" value="Clavaminate synthase-like"/>
    <property type="match status" value="1"/>
</dbReference>
<sequence>MNNHDRIDVNIEGPTAWTTGSLGSVGGVFGISDACYKEIQKLATFLEENPLPVTSLNSAEFDLPHCRAIMQEVKGELEKGCGFALIDRLPLEYMPPEIAISIYWVLMGMIGRAVAQKWDGKMVYGVADSTGKQPGNGIRADVTNAEQNFHTDNSYNICPPDHVTLLCLHPARDGGISRVVSLNTAHNRLRESHPELLERLYEPFYFDRQREHGPEDRKIINRPIFSVSNGRLKSRLSASLVRQGYELAEKPLDVKGQEAIAALYEILDDPDLYREFFFKPGQIQIVDNRMLAHKRTQFSDWPEPERKRRLIRLWLRQDGRTFYNG</sequence>
<dbReference type="InterPro" id="IPR003819">
    <property type="entry name" value="TauD/TfdA-like"/>
</dbReference>
<dbReference type="EMBL" id="CP098747">
    <property type="protein sequence ID" value="USG62586.1"/>
    <property type="molecule type" value="Genomic_DNA"/>
</dbReference>
<dbReference type="Pfam" id="PF02668">
    <property type="entry name" value="TauD"/>
    <property type="match status" value="1"/>
</dbReference>
<reference evidence="5" key="1">
    <citation type="submission" date="2022-06" db="EMBL/GenBank/DDBJ databases">
        <title>Sneathiella actinostolidae sp. nov., isolated from a sea anemonein the Western Pacific Ocean.</title>
        <authorList>
            <person name="Wei M.J."/>
        </authorList>
    </citation>
    <scope>NUCLEOTIDE SEQUENCE</scope>
    <source>
        <strain evidence="5">PHK-P5</strain>
    </source>
</reference>
<dbReference type="PANTHER" id="PTHR10696:SF56">
    <property type="entry name" value="TAUD_TFDA-LIKE DOMAIN-CONTAINING PROTEIN"/>
    <property type="match status" value="1"/>
</dbReference>
<protein>
    <submittedName>
        <fullName evidence="5">TauD/TfdA family dioxygenase</fullName>
    </submittedName>
</protein>
<feature type="domain" description="TauD/TfdA-like" evidence="4">
    <location>
        <begin position="57"/>
        <end position="314"/>
    </location>
</feature>
<evidence type="ECO:0000256" key="2">
    <source>
        <dbReference type="ARBA" id="ARBA00023002"/>
    </source>
</evidence>
<organism evidence="5 6">
    <name type="scientific">Sneathiella marina</name>
    <dbReference type="NCBI Taxonomy" id="2950108"/>
    <lineage>
        <taxon>Bacteria</taxon>
        <taxon>Pseudomonadati</taxon>
        <taxon>Pseudomonadota</taxon>
        <taxon>Alphaproteobacteria</taxon>
        <taxon>Sneathiellales</taxon>
        <taxon>Sneathiellaceae</taxon>
        <taxon>Sneathiella</taxon>
    </lineage>
</organism>
<keyword evidence="2" id="KW-0560">Oxidoreductase</keyword>
<dbReference type="InterPro" id="IPR042098">
    <property type="entry name" value="TauD-like_sf"/>
</dbReference>
<evidence type="ECO:0000259" key="4">
    <source>
        <dbReference type="Pfam" id="PF02668"/>
    </source>
</evidence>
<dbReference type="Gene3D" id="3.60.130.10">
    <property type="entry name" value="Clavaminate synthase-like"/>
    <property type="match status" value="1"/>
</dbReference>
<dbReference type="InterPro" id="IPR050411">
    <property type="entry name" value="AlphaKG_dependent_hydroxylases"/>
</dbReference>
<dbReference type="RefSeq" id="WP_251936484.1">
    <property type="nucleotide sequence ID" value="NZ_CP098747.1"/>
</dbReference>
<evidence type="ECO:0000313" key="5">
    <source>
        <dbReference type="EMBL" id="USG62586.1"/>
    </source>
</evidence>
<gene>
    <name evidence="5" type="ORF">NBZ79_06305</name>
</gene>
<evidence type="ECO:0000256" key="1">
    <source>
        <dbReference type="ARBA" id="ARBA00001954"/>
    </source>
</evidence>
<accession>A0ABY4W5W4</accession>
<dbReference type="PANTHER" id="PTHR10696">
    <property type="entry name" value="GAMMA-BUTYROBETAINE HYDROXYLASE-RELATED"/>
    <property type="match status" value="1"/>
</dbReference>
<keyword evidence="3" id="KW-0045">Antibiotic biosynthesis</keyword>
<evidence type="ECO:0000313" key="6">
    <source>
        <dbReference type="Proteomes" id="UP001056291"/>
    </source>
</evidence>
<comment type="cofactor">
    <cofactor evidence="1">
        <name>Fe(2+)</name>
        <dbReference type="ChEBI" id="CHEBI:29033"/>
    </cofactor>
</comment>
<dbReference type="GO" id="GO:0051213">
    <property type="term" value="F:dioxygenase activity"/>
    <property type="evidence" value="ECO:0007669"/>
    <property type="project" value="UniProtKB-KW"/>
</dbReference>
<name>A0ABY4W5W4_9PROT</name>
<evidence type="ECO:0000256" key="3">
    <source>
        <dbReference type="ARBA" id="ARBA00023194"/>
    </source>
</evidence>
<keyword evidence="6" id="KW-1185">Reference proteome</keyword>
<proteinExistence type="predicted"/>
<dbReference type="Proteomes" id="UP001056291">
    <property type="component" value="Chromosome"/>
</dbReference>
<keyword evidence="5" id="KW-0223">Dioxygenase</keyword>